<feature type="transmembrane region" description="Helical" evidence="2">
    <location>
        <begin position="262"/>
        <end position="282"/>
    </location>
</feature>
<name>A0A5M8QF02_9BACT</name>
<evidence type="ECO:0000313" key="5">
    <source>
        <dbReference type="Proteomes" id="UP000323866"/>
    </source>
</evidence>
<accession>A0A5M8QF02</accession>
<evidence type="ECO:0000313" key="4">
    <source>
        <dbReference type="EMBL" id="MFA1770512.1"/>
    </source>
</evidence>
<dbReference type="AlphaFoldDB" id="A0A5M8QF02"/>
<evidence type="ECO:0000256" key="1">
    <source>
        <dbReference type="SAM" id="Coils"/>
    </source>
</evidence>
<feature type="coiled-coil region" evidence="1">
    <location>
        <begin position="167"/>
        <end position="194"/>
    </location>
</feature>
<comment type="caution">
    <text evidence="3">The sequence shown here is derived from an EMBL/GenBank/DDBJ whole genome shotgun (WGS) entry which is preliminary data.</text>
</comment>
<keyword evidence="6" id="KW-1185">Reference proteome</keyword>
<keyword evidence="2" id="KW-1133">Transmembrane helix</keyword>
<protein>
    <submittedName>
        <fullName evidence="3">Uncharacterized protein</fullName>
    </submittedName>
</protein>
<reference evidence="3 5" key="1">
    <citation type="submission" date="2019-07" db="EMBL/GenBank/DDBJ databases">
        <authorList>
            <person name="Qu J.-H."/>
        </authorList>
    </citation>
    <scope>NUCLEOTIDE SEQUENCE [LARGE SCALE GENOMIC DNA]</scope>
    <source>
        <strain evidence="3 5">MDT1-10-3</strain>
    </source>
</reference>
<keyword evidence="2" id="KW-0472">Membrane</keyword>
<sequence length="294" mass="32766">MHRETDEIDLREVFQKLGSLLKSIWAGITGTFYMLLRRWPLVVLVTLLGIGVSYLWHQSKRPYYMSSLTLAPSALRNEFFADQVHRLSLLVADGNWNVVASDLQLTPEEATNIKSVKYISIDHVRTPEDSVMVGSPFKVDVELYDNKFFAPLQGALLGYFKNNPYFAKSTQTKREQLQATVAKLKQDIASIDSIKQVAVALKGPTNGFVYGEPLDPTNLYKQSAALFETQAAMEAELKELETVQVVVGFAPLVHPSGPRLKIHLLSGAIAGFVLAVLAAFWAESRKNKRLLRGA</sequence>
<proteinExistence type="predicted"/>
<keyword evidence="1" id="KW-0175">Coiled coil</keyword>
<reference evidence="3 5" key="2">
    <citation type="submission" date="2019-09" db="EMBL/GenBank/DDBJ databases">
        <title>A bacterium isolated from glacier soil.</title>
        <authorList>
            <person name="Liu Q."/>
        </authorList>
    </citation>
    <scope>NUCLEOTIDE SEQUENCE [LARGE SCALE GENOMIC DNA]</scope>
    <source>
        <strain evidence="3 5">MDT1-10-3</strain>
    </source>
</reference>
<feature type="transmembrane region" description="Helical" evidence="2">
    <location>
        <begin position="39"/>
        <end position="56"/>
    </location>
</feature>
<dbReference type="Proteomes" id="UP001570846">
    <property type="component" value="Unassembled WGS sequence"/>
</dbReference>
<dbReference type="RefSeq" id="WP_149098532.1">
    <property type="nucleotide sequence ID" value="NZ_BMMG01000003.1"/>
</dbReference>
<evidence type="ECO:0000313" key="3">
    <source>
        <dbReference type="EMBL" id="KAA6434589.1"/>
    </source>
</evidence>
<evidence type="ECO:0000256" key="2">
    <source>
        <dbReference type="SAM" id="Phobius"/>
    </source>
</evidence>
<gene>
    <name evidence="4" type="ORF">ACD591_04355</name>
    <name evidence="3" type="ORF">FOE74_10415</name>
</gene>
<dbReference type="OrthoDB" id="979029at2"/>
<dbReference type="EMBL" id="JBGOGF010000002">
    <property type="protein sequence ID" value="MFA1770512.1"/>
    <property type="molecule type" value="Genomic_DNA"/>
</dbReference>
<dbReference type="EMBL" id="VKKZ01000020">
    <property type="protein sequence ID" value="KAA6434589.1"/>
    <property type="molecule type" value="Genomic_DNA"/>
</dbReference>
<organism evidence="3 5">
    <name type="scientific">Rufibacter glacialis</name>
    <dbReference type="NCBI Taxonomy" id="1259555"/>
    <lineage>
        <taxon>Bacteria</taxon>
        <taxon>Pseudomonadati</taxon>
        <taxon>Bacteroidota</taxon>
        <taxon>Cytophagia</taxon>
        <taxon>Cytophagales</taxon>
        <taxon>Hymenobacteraceae</taxon>
        <taxon>Rufibacter</taxon>
    </lineage>
</organism>
<keyword evidence="2" id="KW-0812">Transmembrane</keyword>
<dbReference type="Proteomes" id="UP000323866">
    <property type="component" value="Unassembled WGS sequence"/>
</dbReference>
<evidence type="ECO:0000313" key="6">
    <source>
        <dbReference type="Proteomes" id="UP001570846"/>
    </source>
</evidence>
<reference evidence="4 6" key="3">
    <citation type="submission" date="2024-08" db="EMBL/GenBank/DDBJ databases">
        <authorList>
            <person name="Wei W."/>
        </authorList>
    </citation>
    <scope>NUCLEOTIDE SEQUENCE [LARGE SCALE GENOMIC DNA]</scope>
    <source>
        <strain evidence="4 6">XU2</strain>
    </source>
</reference>